<reference evidence="2 3" key="1">
    <citation type="submission" date="2020-08" db="EMBL/GenBank/DDBJ databases">
        <title>Genomic Encyclopedia of Type Strains, Phase IV (KMG-IV): sequencing the most valuable type-strain genomes for metagenomic binning, comparative biology and taxonomic classification.</title>
        <authorList>
            <person name="Goeker M."/>
        </authorList>
    </citation>
    <scope>NUCLEOTIDE SEQUENCE [LARGE SCALE GENOMIC DNA]</scope>
    <source>
        <strain evidence="2 3">DSM 28760</strain>
    </source>
</reference>
<dbReference type="EMBL" id="JACICC010000020">
    <property type="protein sequence ID" value="MBB3811466.1"/>
    <property type="molecule type" value="Genomic_DNA"/>
</dbReference>
<dbReference type="Pfam" id="PF22479">
    <property type="entry name" value="Pam3_gp18"/>
    <property type="match status" value="1"/>
</dbReference>
<evidence type="ECO:0000313" key="2">
    <source>
        <dbReference type="EMBL" id="MBB3811466.1"/>
    </source>
</evidence>
<gene>
    <name evidence="2" type="ORF">FHS81_003581</name>
</gene>
<organism evidence="2 3">
    <name type="scientific">Pseudochelatococcus contaminans</name>
    <dbReference type="NCBI Taxonomy" id="1538103"/>
    <lineage>
        <taxon>Bacteria</taxon>
        <taxon>Pseudomonadati</taxon>
        <taxon>Pseudomonadota</taxon>
        <taxon>Alphaproteobacteria</taxon>
        <taxon>Hyphomicrobiales</taxon>
        <taxon>Chelatococcaceae</taxon>
        <taxon>Pseudochelatococcus</taxon>
    </lineage>
</organism>
<dbReference type="AlphaFoldDB" id="A0A7W5Z781"/>
<feature type="domain" description="Cyanophage baseplate Pam3 plug gp18" evidence="1">
    <location>
        <begin position="4"/>
        <end position="103"/>
    </location>
</feature>
<proteinExistence type="predicted"/>
<accession>A0A7W5Z781</accession>
<dbReference type="Proteomes" id="UP000537592">
    <property type="component" value="Unassembled WGS sequence"/>
</dbReference>
<name>A0A7W5Z781_9HYPH</name>
<comment type="caution">
    <text evidence="2">The sequence shown here is derived from an EMBL/GenBank/DDBJ whole genome shotgun (WGS) entry which is preliminary data.</text>
</comment>
<dbReference type="InterPro" id="IPR054252">
    <property type="entry name" value="Pam3_gp18"/>
</dbReference>
<evidence type="ECO:0000259" key="1">
    <source>
        <dbReference type="Pfam" id="PF22479"/>
    </source>
</evidence>
<sequence>MPVFEIPLIAAPQTFIVSLSGVEYRFRLTYADAPEGGWLLDILDNKSNVGTPLVRGIPLVTGADLLAPYRHLGIGGGLIVASDADMDAVPTFQNLGSASKLYFKVADGLTVAAQMLSGRF</sequence>
<protein>
    <recommendedName>
        <fullName evidence="1">Cyanophage baseplate Pam3 plug gp18 domain-containing protein</fullName>
    </recommendedName>
</protein>
<keyword evidence="3" id="KW-1185">Reference proteome</keyword>
<evidence type="ECO:0000313" key="3">
    <source>
        <dbReference type="Proteomes" id="UP000537592"/>
    </source>
</evidence>
<dbReference type="RefSeq" id="WP_183754836.1">
    <property type="nucleotide sequence ID" value="NZ_JACICC010000020.1"/>
</dbReference>